<comment type="function">
    <text evidence="3">Required for maturation of urease via the functional incorporation of the urease nickel metallocenter.</text>
</comment>
<comment type="subunit">
    <text evidence="3">UreD, UreF and UreG form a complex that acts as a GTP-hydrolysis-dependent molecular chaperone, activating the urease apoprotein by helping to assemble the nickel containing metallocenter of UreC. The UreE protein probably delivers the nickel.</text>
</comment>
<keyword evidence="5" id="KW-1185">Reference proteome</keyword>
<geneLocation type="plasmid" evidence="4 5">
    <name>unnamed1</name>
</geneLocation>
<name>A0A4V1E1D0_9RHOB</name>
<dbReference type="Pfam" id="PF01774">
    <property type="entry name" value="UreD"/>
    <property type="match status" value="1"/>
</dbReference>
<evidence type="ECO:0000256" key="1">
    <source>
        <dbReference type="ARBA" id="ARBA00007177"/>
    </source>
</evidence>
<dbReference type="GO" id="GO:0016151">
    <property type="term" value="F:nickel cation binding"/>
    <property type="evidence" value="ECO:0007669"/>
    <property type="project" value="UniProtKB-UniRule"/>
</dbReference>
<sequence length="274" mass="29157">MLDEIDQSQMQRSYGLADLGFTKRNGRVALDVLRQEGAAKVMLPRVAGDVPEAVFLNTSGGLTGGDHLRLSMDVGAGCRVLATTQTAERGYAVSSGAARLDIRARVGAGGRLDWMPQETILFQNANLHRTTEIDLAAGAECLLAESLVLGRAAMGETLHHAGLQDHRIIRRKGRPLWAEGLRLNADVLADRSAALLRGDRAFAVVCLIAQGAEDAVGPLRAALGAGAAVSGWDGRCVLRISAADGWPMRQQLARVLKILTGRALPRVWQSGGLI</sequence>
<dbReference type="AlphaFoldDB" id="A0A4V1E1D0"/>
<comment type="subcellular location">
    <subcellularLocation>
        <location evidence="3">Cytoplasm</location>
    </subcellularLocation>
</comment>
<dbReference type="Proteomes" id="UP000298631">
    <property type="component" value="Plasmid unnamed1"/>
</dbReference>
<keyword evidence="2 3" id="KW-0143">Chaperone</keyword>
<dbReference type="EMBL" id="CP039965">
    <property type="protein sequence ID" value="QCO57704.1"/>
    <property type="molecule type" value="Genomic_DNA"/>
</dbReference>
<dbReference type="InterPro" id="IPR002669">
    <property type="entry name" value="UreD"/>
</dbReference>
<evidence type="ECO:0000256" key="3">
    <source>
        <dbReference type="HAMAP-Rule" id="MF_01384"/>
    </source>
</evidence>
<gene>
    <name evidence="3" type="primary">ureD</name>
    <name evidence="4" type="ORF">EOK75_18630</name>
</gene>
<dbReference type="GO" id="GO:0005737">
    <property type="term" value="C:cytoplasm"/>
    <property type="evidence" value="ECO:0007669"/>
    <property type="project" value="UniProtKB-SubCell"/>
</dbReference>
<dbReference type="PANTHER" id="PTHR33643:SF1">
    <property type="entry name" value="UREASE ACCESSORY PROTEIN D"/>
    <property type="match status" value="1"/>
</dbReference>
<organism evidence="4 5">
    <name type="scientific">Pseudorhodobacter turbinis</name>
    <dbReference type="NCBI Taxonomy" id="2500533"/>
    <lineage>
        <taxon>Bacteria</taxon>
        <taxon>Pseudomonadati</taxon>
        <taxon>Pseudomonadota</taxon>
        <taxon>Alphaproteobacteria</taxon>
        <taxon>Rhodobacterales</taxon>
        <taxon>Paracoccaceae</taxon>
        <taxon>Pseudorhodobacter</taxon>
    </lineage>
</organism>
<keyword evidence="3" id="KW-0963">Cytoplasm</keyword>
<protein>
    <recommendedName>
        <fullName evidence="3">Urease accessory protein UreD</fullName>
    </recommendedName>
</protein>
<dbReference type="PANTHER" id="PTHR33643">
    <property type="entry name" value="UREASE ACCESSORY PROTEIN D"/>
    <property type="match status" value="1"/>
</dbReference>
<proteinExistence type="inferred from homology"/>
<accession>A0A4V1E1D0</accession>
<keyword evidence="3" id="KW-0996">Nickel insertion</keyword>
<evidence type="ECO:0000313" key="4">
    <source>
        <dbReference type="EMBL" id="QCO57704.1"/>
    </source>
</evidence>
<keyword evidence="4" id="KW-0614">Plasmid</keyword>
<comment type="similarity">
    <text evidence="1 3">Belongs to the UreD family.</text>
</comment>
<dbReference type="RefSeq" id="WP_137195512.1">
    <property type="nucleotide sequence ID" value="NZ_CP039965.1"/>
</dbReference>
<dbReference type="OrthoDB" id="9798842at2"/>
<reference evidence="4 5" key="1">
    <citation type="submission" date="2019-05" db="EMBL/GenBank/DDBJ databases">
        <title>Pseudorhodobacter turbinis sp. nov., isolated from the gut of the Korean turban shell.</title>
        <authorList>
            <person name="Jeong Y.-S."/>
            <person name="Kang W.-R."/>
            <person name="Bae J.-W."/>
        </authorList>
    </citation>
    <scope>NUCLEOTIDE SEQUENCE [LARGE SCALE GENOMIC DNA]</scope>
    <source>
        <strain evidence="4 5">S12M18</strain>
        <plasmid evidence="4 5">unnamed1</plasmid>
    </source>
</reference>
<dbReference type="HAMAP" id="MF_01384">
    <property type="entry name" value="UreD"/>
    <property type="match status" value="1"/>
</dbReference>
<evidence type="ECO:0000313" key="5">
    <source>
        <dbReference type="Proteomes" id="UP000298631"/>
    </source>
</evidence>
<dbReference type="KEGG" id="pseb:EOK75_18630"/>
<evidence type="ECO:0000256" key="2">
    <source>
        <dbReference type="ARBA" id="ARBA00023186"/>
    </source>
</evidence>